<reference evidence="2 3" key="1">
    <citation type="submission" date="2010-07" db="EMBL/GenBank/DDBJ databases">
        <authorList>
            <person name="Sid Ahmed O."/>
        </authorList>
    </citation>
    <scope>NUCLEOTIDE SEQUENCE [LARGE SCALE GENOMIC DNA]</scope>
    <source>
        <strain evidence="2 3">TX4248</strain>
    </source>
</reference>
<protein>
    <submittedName>
        <fullName evidence="2">Uncharacterized protein</fullName>
    </submittedName>
</protein>
<keyword evidence="1" id="KW-0472">Membrane</keyword>
<keyword evidence="1" id="KW-1133">Transmembrane helix</keyword>
<dbReference type="HOGENOM" id="CLU_205298_0_0_9"/>
<feature type="transmembrane region" description="Helical" evidence="1">
    <location>
        <begin position="6"/>
        <end position="29"/>
    </location>
</feature>
<name>A0A125W9R7_ENTFL</name>
<feature type="transmembrane region" description="Helical" evidence="1">
    <location>
        <begin position="41"/>
        <end position="59"/>
    </location>
</feature>
<proteinExistence type="predicted"/>
<evidence type="ECO:0000313" key="2">
    <source>
        <dbReference type="EMBL" id="EFM83926.1"/>
    </source>
</evidence>
<accession>A0A125W9R7</accession>
<sequence length="68" mass="7628">MDYVILIGSIIAAIGLILLMMTTRFVWGWNWGYPYRTTNKPLAIIGWLLIIIGVVIVLVKAKLNGQLV</sequence>
<evidence type="ECO:0000256" key="1">
    <source>
        <dbReference type="SAM" id="Phobius"/>
    </source>
</evidence>
<comment type="caution">
    <text evidence="2">The sequence shown here is derived from an EMBL/GenBank/DDBJ whole genome shotgun (WGS) entry which is preliminary data.</text>
</comment>
<dbReference type="Proteomes" id="UP000004846">
    <property type="component" value="Unassembled WGS sequence"/>
</dbReference>
<organism evidence="2 3">
    <name type="scientific">Enterococcus faecalis TX4248</name>
    <dbReference type="NCBI Taxonomy" id="749495"/>
    <lineage>
        <taxon>Bacteria</taxon>
        <taxon>Bacillati</taxon>
        <taxon>Bacillota</taxon>
        <taxon>Bacilli</taxon>
        <taxon>Lactobacillales</taxon>
        <taxon>Enterococcaceae</taxon>
        <taxon>Enterococcus</taxon>
    </lineage>
</organism>
<gene>
    <name evidence="2" type="ORF">HMPREF9498_00378</name>
</gene>
<evidence type="ECO:0000313" key="3">
    <source>
        <dbReference type="Proteomes" id="UP000004846"/>
    </source>
</evidence>
<dbReference type="AlphaFoldDB" id="A0A125W9R7"/>
<dbReference type="EMBL" id="AEBR01000009">
    <property type="protein sequence ID" value="EFM83926.1"/>
    <property type="molecule type" value="Genomic_DNA"/>
</dbReference>
<dbReference type="RefSeq" id="WP_002371958.1">
    <property type="nucleotide sequence ID" value="NZ_GL454415.1"/>
</dbReference>
<keyword evidence="1" id="KW-0812">Transmembrane</keyword>